<name>A0ABT4XKH8_9PSED</name>
<sequence length="76" mass="8402">MCQDVDNVGAELSFSFFKLAMVAAFGFDICASDRIFVVFYIARLASELRRINWCTAVGIGIKKTDDCPFLAGVRLS</sequence>
<dbReference type="EMBL" id="JAQJZJ010000011">
    <property type="protein sequence ID" value="MDA7088735.1"/>
    <property type="molecule type" value="Genomic_DNA"/>
</dbReference>
<comment type="caution">
    <text evidence="2">The sequence shown here is derived from an EMBL/GenBank/DDBJ whole genome shotgun (WGS) entry which is preliminary data.</text>
</comment>
<dbReference type="Proteomes" id="UP001212042">
    <property type="component" value="Unassembled WGS sequence"/>
</dbReference>
<gene>
    <name evidence="2" type="ORF">PH586_20350</name>
</gene>
<keyword evidence="1" id="KW-1133">Transmembrane helix</keyword>
<accession>A0ABT4XKH8</accession>
<evidence type="ECO:0000256" key="1">
    <source>
        <dbReference type="SAM" id="Phobius"/>
    </source>
</evidence>
<organism evidence="2 3">
    <name type="scientific">Pseudomonas aestuarii</name>
    <dbReference type="NCBI Taxonomy" id="3018340"/>
    <lineage>
        <taxon>Bacteria</taxon>
        <taxon>Pseudomonadati</taxon>
        <taxon>Pseudomonadota</taxon>
        <taxon>Gammaproteobacteria</taxon>
        <taxon>Pseudomonadales</taxon>
        <taxon>Pseudomonadaceae</taxon>
        <taxon>Pseudomonas</taxon>
    </lineage>
</organism>
<protein>
    <submittedName>
        <fullName evidence="2">Uncharacterized protein</fullName>
    </submittedName>
</protein>
<evidence type="ECO:0000313" key="3">
    <source>
        <dbReference type="Proteomes" id="UP001212042"/>
    </source>
</evidence>
<keyword evidence="1" id="KW-0472">Membrane</keyword>
<keyword evidence="3" id="KW-1185">Reference proteome</keyword>
<proteinExistence type="predicted"/>
<feature type="transmembrane region" description="Helical" evidence="1">
    <location>
        <begin position="20"/>
        <end position="42"/>
    </location>
</feature>
<reference evidence="2 3" key="1">
    <citation type="submission" date="2023-01" db="EMBL/GenBank/DDBJ databases">
        <title>Pseudomonas SA3-5T sp. nov., isolated from tidal flat sediment.</title>
        <authorList>
            <person name="Kim H.S."/>
            <person name="Kim J.-S."/>
            <person name="Suh M.K."/>
            <person name="Eom M.K."/>
            <person name="Lee J.-S."/>
        </authorList>
    </citation>
    <scope>NUCLEOTIDE SEQUENCE [LARGE SCALE GENOMIC DNA]</scope>
    <source>
        <strain evidence="2 3">SA3-5</strain>
    </source>
</reference>
<keyword evidence="1" id="KW-0812">Transmembrane</keyword>
<evidence type="ECO:0000313" key="2">
    <source>
        <dbReference type="EMBL" id="MDA7088735.1"/>
    </source>
</evidence>